<comment type="caution">
    <text evidence="1">The sequence shown here is derived from an EMBL/GenBank/DDBJ whole genome shotgun (WGS) entry which is preliminary data.</text>
</comment>
<reference evidence="1" key="1">
    <citation type="submission" date="2021-06" db="EMBL/GenBank/DDBJ databases">
        <authorList>
            <person name="Kallberg Y."/>
            <person name="Tangrot J."/>
            <person name="Rosling A."/>
        </authorList>
    </citation>
    <scope>NUCLEOTIDE SEQUENCE</scope>
    <source>
        <strain evidence="1">BR232B</strain>
    </source>
</reference>
<dbReference type="EMBL" id="CAJVPI010000355">
    <property type="protein sequence ID" value="CAG8524198.1"/>
    <property type="molecule type" value="Genomic_DNA"/>
</dbReference>
<evidence type="ECO:0000313" key="1">
    <source>
        <dbReference type="EMBL" id="CAG8524198.1"/>
    </source>
</evidence>
<keyword evidence="2" id="KW-1185">Reference proteome</keyword>
<organism evidence="1 2">
    <name type="scientific">Paraglomus brasilianum</name>
    <dbReference type="NCBI Taxonomy" id="144538"/>
    <lineage>
        <taxon>Eukaryota</taxon>
        <taxon>Fungi</taxon>
        <taxon>Fungi incertae sedis</taxon>
        <taxon>Mucoromycota</taxon>
        <taxon>Glomeromycotina</taxon>
        <taxon>Glomeromycetes</taxon>
        <taxon>Paraglomerales</taxon>
        <taxon>Paraglomeraceae</taxon>
        <taxon>Paraglomus</taxon>
    </lineage>
</organism>
<evidence type="ECO:0000313" key="2">
    <source>
        <dbReference type="Proteomes" id="UP000789739"/>
    </source>
</evidence>
<dbReference type="Proteomes" id="UP000789739">
    <property type="component" value="Unassembled WGS sequence"/>
</dbReference>
<gene>
    <name evidence="1" type="ORF">PBRASI_LOCUS3785</name>
</gene>
<name>A0A9N9AD02_9GLOM</name>
<protein>
    <submittedName>
        <fullName evidence="1">10462_t:CDS:1</fullName>
    </submittedName>
</protein>
<dbReference type="AlphaFoldDB" id="A0A9N9AD02"/>
<dbReference type="OrthoDB" id="2437084at2759"/>
<sequence length="1059" mass="122454">MGSENNRKFPGLSTAMDILRDSSSQGPCHDEVIVSLHDNECRDQLARSPSADQSIDSRFEEVCHVLLAIFSSKPNKDLQTEFSLYLKLFEMILDYTLVIFSDASVPEKDYKISEIIEMFRIIQEDIINDVVHRGPSWWKGEEYLSNNEYQPDIRRRLKWLIQLINVIFHLLVKIIPRIGQIKVQNLERLTNDVRKKDLLIVAELVEKMTWQLVRVSDEVLVPIIMIHCDHSTSHATDSTIADVFGLLGNIIDLSPVEFRRVSDYQHECSRQDWKVLFARKLVTTGCLHIAMQHRSSITQLQEYIERGGNHGLVNEIPNVTLYYAHLDKFILVIIRILGGFIESDTTTSCNKNAMPDSLAFANLPSTLVGLLSILAYESYSRSNISIDINFDCHTDKAALAVLFVELSCNDTLFKHTDISRLDLYDCILKFISNRAALDYLRGISVIHLVYVFITIETEAKKESDFRPSSYSKLLAELSNTFCQSEERTAEVEQLVFSLDHVLLPWLWRASEGSWSLNDFVTNLTIRWLLFHFRDSQLVEITCLIGNEYWLTNTSYYNTCVRLGKLLFNNASVVELIMSIFSNSSIVGQQDAKIVRLFEIISSLTICLVHSFRKNKADEEVHSARLLYFWNDLIRLTISPGVLENLPCEWLPNINNISLILYSNFGCHSLGFHLYTSNVIDHTLDLLERMDESDKTNFNQTTIDKTKILIGILHFLTIFATFPDNKVLYEIQQHPLILSSLRKRILQRTMDDEYADTLSTELLLAVIGLLSTATPVDAVVGCRMNTVIFPSLAEFDLFMKLSKRDTMAIVVHLCFIVSTRFDIETRYRDDQQKVLLMRLWRLLREFVVTKINDWHTWFILPLIAKSFESIQKCCESSRDKYLIDNRWNLFMLKSLLSYAGFKRTDESADVRRKSQLLQGFINSNPSWLQELFVEDYVLLLISFIQDICHGAFDTEQLQALLRVLLKLQRRSVLSKANHERTVKLLEMWLQNQSVSNATPRARNAFKHQFLLTRSSDGCYYRLLSLGLSENCIDNRVDKIRTLFEEFRANNFVNRNINEYC</sequence>
<accession>A0A9N9AD02</accession>
<proteinExistence type="predicted"/>